<accession>A0ABV2JFC4</accession>
<evidence type="ECO:0000256" key="1">
    <source>
        <dbReference type="SAM" id="Phobius"/>
    </source>
</evidence>
<keyword evidence="1" id="KW-1133">Transmembrane helix</keyword>
<protein>
    <submittedName>
        <fullName evidence="2">Integral membrane protein (TIGR01906 family)</fullName>
    </submittedName>
</protein>
<gene>
    <name evidence="2" type="ORF">ABID28_001081</name>
</gene>
<evidence type="ECO:0000313" key="2">
    <source>
        <dbReference type="EMBL" id="MET3634438.1"/>
    </source>
</evidence>
<organism evidence="2 3">
    <name type="scientific">Streptococcus porcorum</name>
    <dbReference type="NCBI Taxonomy" id="701526"/>
    <lineage>
        <taxon>Bacteria</taxon>
        <taxon>Bacillati</taxon>
        <taxon>Bacillota</taxon>
        <taxon>Bacilli</taxon>
        <taxon>Lactobacillales</taxon>
        <taxon>Streptococcaceae</taxon>
        <taxon>Streptococcus</taxon>
    </lineage>
</organism>
<dbReference type="InterPro" id="IPR010178">
    <property type="entry name" value="Lit"/>
</dbReference>
<dbReference type="EMBL" id="JBEPLN010000015">
    <property type="protein sequence ID" value="MET3634438.1"/>
    <property type="molecule type" value="Genomic_DNA"/>
</dbReference>
<reference evidence="2 3" key="1">
    <citation type="submission" date="2024-06" db="EMBL/GenBank/DDBJ databases">
        <title>Genomic Encyclopedia of Type Strains, Phase IV (KMG-IV): sequencing the most valuable type-strain genomes for metagenomic binning, comparative biology and taxonomic classification.</title>
        <authorList>
            <person name="Goeker M."/>
        </authorList>
    </citation>
    <scope>NUCLEOTIDE SEQUENCE [LARGE SCALE GENOMIC DNA]</scope>
    <source>
        <strain evidence="2 3">DSM 28302</strain>
    </source>
</reference>
<comment type="caution">
    <text evidence="2">The sequence shown here is derived from an EMBL/GenBank/DDBJ whole genome shotgun (WGS) entry which is preliminary data.</text>
</comment>
<dbReference type="Pfam" id="PF07314">
    <property type="entry name" value="Lit"/>
    <property type="match status" value="1"/>
</dbReference>
<keyword evidence="3" id="KW-1185">Reference proteome</keyword>
<keyword evidence="1" id="KW-0812">Transmembrane</keyword>
<feature type="transmembrane region" description="Helical" evidence="1">
    <location>
        <begin position="124"/>
        <end position="151"/>
    </location>
</feature>
<evidence type="ECO:0000313" key="3">
    <source>
        <dbReference type="Proteomes" id="UP001549037"/>
    </source>
</evidence>
<feature type="transmembrane region" description="Helical" evidence="1">
    <location>
        <begin position="90"/>
        <end position="109"/>
    </location>
</feature>
<dbReference type="PROSITE" id="PS51257">
    <property type="entry name" value="PROKAR_LIPOPROTEIN"/>
    <property type="match status" value="1"/>
</dbReference>
<keyword evidence="1" id="KW-0472">Membrane</keyword>
<proteinExistence type="predicted"/>
<sequence length="211" mass="24936">MKTKLQLISSLLWLLACSIFLTIYGIWLIYPLEVDWLQLVDVVYLSKKTILYNFNHLMTYLTSPFHQTLAMPDFRSSSAGLSHFADVKSLFHLVQALVLLLVLPALLFFKHRRNEQDLWQYQKIFFIMLCLPIVFGLLGVIVGFDQFFTLFHLLLFPNDDTWLFQPSQDPVIWILPQALFLHAFLLFFFIYEGIFLILYLKSKSFEKRIKN</sequence>
<dbReference type="RefSeq" id="WP_354368801.1">
    <property type="nucleotide sequence ID" value="NZ_JBEPLN010000015.1"/>
</dbReference>
<feature type="transmembrane region" description="Helical" evidence="1">
    <location>
        <begin position="171"/>
        <end position="200"/>
    </location>
</feature>
<feature type="transmembrane region" description="Helical" evidence="1">
    <location>
        <begin position="12"/>
        <end position="30"/>
    </location>
</feature>
<dbReference type="NCBIfam" id="TIGR01906">
    <property type="entry name" value="integ_TIGR01906"/>
    <property type="match status" value="1"/>
</dbReference>
<name>A0ABV2JFC4_9STRE</name>
<dbReference type="Proteomes" id="UP001549037">
    <property type="component" value="Unassembled WGS sequence"/>
</dbReference>